<organism evidence="3 4">
    <name type="scientific">Stereocaulon virgatum</name>
    <dbReference type="NCBI Taxonomy" id="373712"/>
    <lineage>
        <taxon>Eukaryota</taxon>
        <taxon>Fungi</taxon>
        <taxon>Dikarya</taxon>
        <taxon>Ascomycota</taxon>
        <taxon>Pezizomycotina</taxon>
        <taxon>Lecanoromycetes</taxon>
        <taxon>OSLEUM clade</taxon>
        <taxon>Lecanoromycetidae</taxon>
        <taxon>Lecanorales</taxon>
        <taxon>Lecanorineae</taxon>
        <taxon>Stereocaulaceae</taxon>
        <taxon>Stereocaulon</taxon>
    </lineage>
</organism>
<evidence type="ECO:0000256" key="1">
    <source>
        <dbReference type="ARBA" id="ARBA00012344"/>
    </source>
</evidence>
<evidence type="ECO:0000256" key="2">
    <source>
        <dbReference type="ARBA" id="ARBA00023239"/>
    </source>
</evidence>
<sequence>MAPIYERISDMPKPSSPEEFWLFGYGSLIWKPPPHFDIRVPGYIEGYVRRFWQASEDHRGYPESPGRVVTLIERSFWETLGDEASETPARVYGAAYHIPAAHVGAVKSYLDIREINGYSIQYTDFHSSPSKDSARPSSIPKCMVYIGLPSNPQFLGRQSPQAVAEVIATSVGPSGANDEYLFMLEKSLDGLSEESGDGYVKDLAVRVRALKASGKANKKKTDAGRIATSGQKESAEGLAYAAVERELERVRSGESGKPVEEAEKIF</sequence>
<dbReference type="InterPro" id="IPR006840">
    <property type="entry name" value="ChaC"/>
</dbReference>
<keyword evidence="4" id="KW-1185">Reference proteome</keyword>
<proteinExistence type="predicted"/>
<reference evidence="3 4" key="1">
    <citation type="submission" date="2024-09" db="EMBL/GenBank/DDBJ databases">
        <title>Rethinking Asexuality: The Enigmatic Case of Functional Sexual Genes in Lepraria (Stereocaulaceae).</title>
        <authorList>
            <person name="Doellman M."/>
            <person name="Sun Y."/>
            <person name="Barcenas-Pena A."/>
            <person name="Lumbsch H.T."/>
            <person name="Grewe F."/>
        </authorList>
    </citation>
    <scope>NUCLEOTIDE SEQUENCE [LARGE SCALE GENOMIC DNA]</scope>
    <source>
        <strain evidence="3 4">Mercado 3170</strain>
    </source>
</reference>
<dbReference type="EMBL" id="JBEFKJ010000017">
    <property type="protein sequence ID" value="KAL2041491.1"/>
    <property type="molecule type" value="Genomic_DNA"/>
</dbReference>
<dbReference type="PANTHER" id="PTHR12192:SF2">
    <property type="entry name" value="GLUTATHIONE-SPECIFIC GAMMA-GLUTAMYLCYCLOTRANSFERASE 2"/>
    <property type="match status" value="1"/>
</dbReference>
<dbReference type="CDD" id="cd06661">
    <property type="entry name" value="GGCT_like"/>
    <property type="match status" value="1"/>
</dbReference>
<evidence type="ECO:0000313" key="3">
    <source>
        <dbReference type="EMBL" id="KAL2041491.1"/>
    </source>
</evidence>
<accession>A0ABR4A9B5</accession>
<name>A0ABR4A9B5_9LECA</name>
<dbReference type="EC" id="4.3.2.7" evidence="1"/>
<dbReference type="Pfam" id="PF04752">
    <property type="entry name" value="ChaC"/>
    <property type="match status" value="1"/>
</dbReference>
<comment type="caution">
    <text evidence="3">The sequence shown here is derived from an EMBL/GenBank/DDBJ whole genome shotgun (WGS) entry which is preliminary data.</text>
</comment>
<dbReference type="Gene3D" id="3.10.490.10">
    <property type="entry name" value="Gamma-glutamyl cyclotransferase-like"/>
    <property type="match status" value="1"/>
</dbReference>
<keyword evidence="2" id="KW-0456">Lyase</keyword>
<dbReference type="PANTHER" id="PTHR12192">
    <property type="entry name" value="CATION TRANSPORT PROTEIN CHAC-RELATED"/>
    <property type="match status" value="1"/>
</dbReference>
<gene>
    <name evidence="3" type="ORF">N7G274_005873</name>
</gene>
<dbReference type="InterPro" id="IPR013024">
    <property type="entry name" value="GGCT-like"/>
</dbReference>
<dbReference type="Proteomes" id="UP001590950">
    <property type="component" value="Unassembled WGS sequence"/>
</dbReference>
<evidence type="ECO:0000313" key="4">
    <source>
        <dbReference type="Proteomes" id="UP001590950"/>
    </source>
</evidence>
<protein>
    <recommendedName>
        <fullName evidence="1">glutathione-specific gamma-glutamylcyclotransferase</fullName>
        <ecNumber evidence="1">4.3.2.7</ecNumber>
    </recommendedName>
</protein>